<dbReference type="InterPro" id="IPR004710">
    <property type="entry name" value="Bilac:Na_transpt"/>
</dbReference>
<feature type="transmembrane region" description="Helical" evidence="5">
    <location>
        <begin position="170"/>
        <end position="189"/>
    </location>
</feature>
<dbReference type="Gene3D" id="1.20.1530.20">
    <property type="match status" value="1"/>
</dbReference>
<dbReference type="InterPro" id="IPR002657">
    <property type="entry name" value="BilAc:Na_symport/Acr3"/>
</dbReference>
<reference evidence="7" key="1">
    <citation type="submission" date="2017-04" db="EMBL/GenBank/DDBJ databases">
        <authorList>
            <person name="Varghese N."/>
            <person name="Submissions S."/>
        </authorList>
    </citation>
    <scope>NUCLEOTIDE SEQUENCE [LARGE SCALE GENOMIC DNA]</scope>
    <source>
        <strain evidence="7">DSM 4125</strain>
    </source>
</reference>
<keyword evidence="2 5" id="KW-0812">Transmembrane</keyword>
<evidence type="ECO:0000256" key="2">
    <source>
        <dbReference type="ARBA" id="ARBA00022692"/>
    </source>
</evidence>
<feature type="transmembrane region" description="Helical" evidence="5">
    <location>
        <begin position="262"/>
        <end position="283"/>
    </location>
</feature>
<evidence type="ECO:0000256" key="5">
    <source>
        <dbReference type="SAM" id="Phobius"/>
    </source>
</evidence>
<feature type="transmembrane region" description="Helical" evidence="5">
    <location>
        <begin position="139"/>
        <end position="158"/>
    </location>
</feature>
<dbReference type="OrthoDB" id="9806785at2"/>
<name>A0A1X7JKA7_9BACT</name>
<feature type="transmembrane region" description="Helical" evidence="5">
    <location>
        <begin position="6"/>
        <end position="28"/>
    </location>
</feature>
<dbReference type="AlphaFoldDB" id="A0A1X7JKA7"/>
<feature type="transmembrane region" description="Helical" evidence="5">
    <location>
        <begin position="201"/>
        <end position="221"/>
    </location>
</feature>
<evidence type="ECO:0000256" key="3">
    <source>
        <dbReference type="ARBA" id="ARBA00022989"/>
    </source>
</evidence>
<evidence type="ECO:0000256" key="1">
    <source>
        <dbReference type="ARBA" id="ARBA00004141"/>
    </source>
</evidence>
<evidence type="ECO:0000256" key="4">
    <source>
        <dbReference type="ARBA" id="ARBA00023136"/>
    </source>
</evidence>
<evidence type="ECO:0000313" key="7">
    <source>
        <dbReference type="Proteomes" id="UP000193804"/>
    </source>
</evidence>
<feature type="transmembrane region" description="Helical" evidence="5">
    <location>
        <begin position="69"/>
        <end position="88"/>
    </location>
</feature>
<dbReference type="Pfam" id="PF01758">
    <property type="entry name" value="SBF"/>
    <property type="match status" value="1"/>
</dbReference>
<protein>
    <submittedName>
        <fullName evidence="6">Bile acid:Na+ symporter, BASS family</fullName>
    </submittedName>
</protein>
<dbReference type="PANTHER" id="PTHR10361">
    <property type="entry name" value="SODIUM-BILE ACID COTRANSPORTER"/>
    <property type="match status" value="1"/>
</dbReference>
<dbReference type="EMBL" id="FXAW01000003">
    <property type="protein sequence ID" value="SMG27764.1"/>
    <property type="molecule type" value="Genomic_DNA"/>
</dbReference>
<feature type="transmembrane region" description="Helical" evidence="5">
    <location>
        <begin position="40"/>
        <end position="63"/>
    </location>
</feature>
<sequence length="298" mass="31895">MEQSVVTAIFLPLALGIIMLGMGMTLTVSDFKKVAVYPKAAIIGLVSQLILLPLIGFGLASLFFTIPELAVGLILIALCPGGATSNLISHLAKADLALSISLTAISSIITNFTIPILLNIALAYYMTGEKAITLPFFKTFIQIFLVTIFPVVIGMIIKRKRPNFALRSEKAMNIISTVFFVLILSAAILKERENIIPYFEQAGVAAIILNLSALLLGFTLGKLFGLNKRQRSSIAIETGIQNGTLAIALALSPAILNNTQMAVPAAIYSLLMFVTAAVVILVSKKQNSNEALKELSLS</sequence>
<evidence type="ECO:0000313" key="6">
    <source>
        <dbReference type="EMBL" id="SMG27764.1"/>
    </source>
</evidence>
<proteinExistence type="predicted"/>
<organism evidence="6 7">
    <name type="scientific">Marivirga sericea</name>
    <dbReference type="NCBI Taxonomy" id="1028"/>
    <lineage>
        <taxon>Bacteria</taxon>
        <taxon>Pseudomonadati</taxon>
        <taxon>Bacteroidota</taxon>
        <taxon>Cytophagia</taxon>
        <taxon>Cytophagales</taxon>
        <taxon>Marivirgaceae</taxon>
        <taxon>Marivirga</taxon>
    </lineage>
</organism>
<comment type="subcellular location">
    <subcellularLocation>
        <location evidence="1">Membrane</location>
        <topology evidence="1">Multi-pass membrane protein</topology>
    </subcellularLocation>
</comment>
<dbReference type="InterPro" id="IPR038770">
    <property type="entry name" value="Na+/solute_symporter_sf"/>
</dbReference>
<feature type="transmembrane region" description="Helical" evidence="5">
    <location>
        <begin position="100"/>
        <end position="127"/>
    </location>
</feature>
<keyword evidence="3 5" id="KW-1133">Transmembrane helix</keyword>
<dbReference type="PANTHER" id="PTHR10361:SF24">
    <property type="entry name" value="P3 PROTEIN"/>
    <property type="match status" value="1"/>
</dbReference>
<dbReference type="Proteomes" id="UP000193804">
    <property type="component" value="Unassembled WGS sequence"/>
</dbReference>
<accession>A0A1X7JKA7</accession>
<dbReference type="STRING" id="1028.SAMN05661096_01680"/>
<keyword evidence="7" id="KW-1185">Reference proteome</keyword>
<dbReference type="GO" id="GO:0016020">
    <property type="term" value="C:membrane"/>
    <property type="evidence" value="ECO:0007669"/>
    <property type="project" value="UniProtKB-SubCell"/>
</dbReference>
<keyword evidence="4 5" id="KW-0472">Membrane</keyword>
<gene>
    <name evidence="6" type="ORF">SAMN05661096_01680</name>
</gene>